<evidence type="ECO:0000313" key="2">
    <source>
        <dbReference type="EMBL" id="GHO50900.1"/>
    </source>
</evidence>
<organism evidence="2 3">
    <name type="scientific">Ktedonospora formicarum</name>
    <dbReference type="NCBI Taxonomy" id="2778364"/>
    <lineage>
        <taxon>Bacteria</taxon>
        <taxon>Bacillati</taxon>
        <taxon>Chloroflexota</taxon>
        <taxon>Ktedonobacteria</taxon>
        <taxon>Ktedonobacterales</taxon>
        <taxon>Ktedonobacteraceae</taxon>
        <taxon>Ktedonospora</taxon>
    </lineage>
</organism>
<sequence>MVVTPMRVRVGGMTTARPQQEKVLLTTDTPEAKDGDVFPYRVGMRFSQKIPVAMVHATAMAALSQIFALSTRVVLSFCQRRCRRKMIMVTFNTTHVYSLPLAILVDILSARCTSLVLRTTLHVHVPQARLAGTQDALVEILLEHGMVCDCQVRSRATGQRLMEHDVALTFLYGVGVLEWQVTPCSSLFGDHAPLVPTSEVRQVPSEVVPISSLSLHDVHLASLPVRVRQVLLLANGERSLRDIASLLSLSTEEASRLLRMLSERQLLCWQGSTS</sequence>
<dbReference type="Proteomes" id="UP000612362">
    <property type="component" value="Unassembled WGS sequence"/>
</dbReference>
<keyword evidence="1" id="KW-1133">Transmembrane helix</keyword>
<evidence type="ECO:0000313" key="3">
    <source>
        <dbReference type="Proteomes" id="UP000612362"/>
    </source>
</evidence>
<name>A0A8J3MZL2_9CHLR</name>
<feature type="transmembrane region" description="Helical" evidence="1">
    <location>
        <begin position="87"/>
        <end position="108"/>
    </location>
</feature>
<reference evidence="2" key="1">
    <citation type="submission" date="2020-10" db="EMBL/GenBank/DDBJ databases">
        <title>Taxonomic study of unclassified bacteria belonging to the class Ktedonobacteria.</title>
        <authorList>
            <person name="Yabe S."/>
            <person name="Wang C.M."/>
            <person name="Zheng Y."/>
            <person name="Sakai Y."/>
            <person name="Cavaletti L."/>
            <person name="Monciardini P."/>
            <person name="Donadio S."/>
        </authorList>
    </citation>
    <scope>NUCLEOTIDE SEQUENCE</scope>
    <source>
        <strain evidence="2">SOSP1-1</strain>
    </source>
</reference>
<protein>
    <submittedName>
        <fullName evidence="2">Uncharacterized protein</fullName>
    </submittedName>
</protein>
<gene>
    <name evidence="2" type="ORF">KSX_90630</name>
</gene>
<proteinExistence type="predicted"/>
<comment type="caution">
    <text evidence="2">The sequence shown here is derived from an EMBL/GenBank/DDBJ whole genome shotgun (WGS) entry which is preliminary data.</text>
</comment>
<dbReference type="RefSeq" id="WP_220199846.1">
    <property type="nucleotide sequence ID" value="NZ_BNJF01000009.1"/>
</dbReference>
<dbReference type="AlphaFoldDB" id="A0A8J3MZL2"/>
<evidence type="ECO:0000256" key="1">
    <source>
        <dbReference type="SAM" id="Phobius"/>
    </source>
</evidence>
<accession>A0A8J3MZL2</accession>
<keyword evidence="1" id="KW-0812">Transmembrane</keyword>
<dbReference type="EMBL" id="BNJF01000009">
    <property type="protein sequence ID" value="GHO50900.1"/>
    <property type="molecule type" value="Genomic_DNA"/>
</dbReference>
<feature type="transmembrane region" description="Helical" evidence="1">
    <location>
        <begin position="53"/>
        <end position="75"/>
    </location>
</feature>
<keyword evidence="3" id="KW-1185">Reference proteome</keyword>
<keyword evidence="1" id="KW-0472">Membrane</keyword>